<name>A0ABW7X475_9NOCA</name>
<evidence type="ECO:0000259" key="1">
    <source>
        <dbReference type="Pfam" id="PF24088"/>
    </source>
</evidence>
<dbReference type="InterPro" id="IPR056463">
    <property type="entry name" value="DUF7373_C"/>
</dbReference>
<evidence type="ECO:0000259" key="2">
    <source>
        <dbReference type="Pfam" id="PF24092"/>
    </source>
</evidence>
<feature type="domain" description="DUF7373" evidence="1">
    <location>
        <begin position="48"/>
        <end position="244"/>
    </location>
</feature>
<proteinExistence type="predicted"/>
<sequence>MGALVTVGVLALSSAGCGSEVAGAAGRVEPDISKLDVGNYQTAPRQIGNAKNNPQARAREAQRLADYVALPYEADPSYIEDTWLIRPHIVLNRKTLGQLVVNDTFDEVAEDLVAGWVNSWSTGGAPEDKRRVMNIAVLEFPSPEIALQVGPALEHDDFTYNPDNVPVPITKHPNTAAHWRPTVSSIGSWTVHDRYVIFLKVVDDTSEPNLPALVSQVERMLDVQIPLLDQFEPTPADQVSRIPLDPQGIMGRTLPSNPESPMRPEPDGFYTSRGAVTLLSQPTPETLGELQKAEVDLVSFGDAVVFRSKSGKAAEGLWQEWRRPAKLEPNEKLVGTPTGFDGNIECWANTVESLGTEIVAMHFCMFQVDKYVVQSAGKHLQDLHQKISAQYALLTRK</sequence>
<gene>
    <name evidence="3" type="ORF">ACH49W_21205</name>
</gene>
<organism evidence="3 4">
    <name type="scientific">Nocardia xishanensis</name>
    <dbReference type="NCBI Taxonomy" id="238964"/>
    <lineage>
        <taxon>Bacteria</taxon>
        <taxon>Bacillati</taxon>
        <taxon>Actinomycetota</taxon>
        <taxon>Actinomycetes</taxon>
        <taxon>Mycobacteriales</taxon>
        <taxon>Nocardiaceae</taxon>
        <taxon>Nocardia</taxon>
    </lineage>
</organism>
<dbReference type="EMBL" id="JBIRYO010000013">
    <property type="protein sequence ID" value="MFI2475900.1"/>
    <property type="molecule type" value="Genomic_DNA"/>
</dbReference>
<dbReference type="Proteomes" id="UP001611415">
    <property type="component" value="Unassembled WGS sequence"/>
</dbReference>
<evidence type="ECO:0008006" key="5">
    <source>
        <dbReference type="Google" id="ProtNLM"/>
    </source>
</evidence>
<evidence type="ECO:0000313" key="4">
    <source>
        <dbReference type="Proteomes" id="UP001611415"/>
    </source>
</evidence>
<keyword evidence="4" id="KW-1185">Reference proteome</keyword>
<accession>A0ABW7X475</accession>
<evidence type="ECO:0000313" key="3">
    <source>
        <dbReference type="EMBL" id="MFI2475900.1"/>
    </source>
</evidence>
<reference evidence="3 4" key="1">
    <citation type="submission" date="2024-10" db="EMBL/GenBank/DDBJ databases">
        <title>The Natural Products Discovery Center: Release of the First 8490 Sequenced Strains for Exploring Actinobacteria Biosynthetic Diversity.</title>
        <authorList>
            <person name="Kalkreuter E."/>
            <person name="Kautsar S.A."/>
            <person name="Yang D."/>
            <person name="Bader C.D."/>
            <person name="Teijaro C.N."/>
            <person name="Fluegel L."/>
            <person name="Davis C.M."/>
            <person name="Simpson J.R."/>
            <person name="Lauterbach L."/>
            <person name="Steele A.D."/>
            <person name="Gui C."/>
            <person name="Meng S."/>
            <person name="Li G."/>
            <person name="Viehrig K."/>
            <person name="Ye F."/>
            <person name="Su P."/>
            <person name="Kiefer A.F."/>
            <person name="Nichols A."/>
            <person name="Cepeda A.J."/>
            <person name="Yan W."/>
            <person name="Fan B."/>
            <person name="Jiang Y."/>
            <person name="Adhikari A."/>
            <person name="Zheng C.-J."/>
            <person name="Schuster L."/>
            <person name="Cowan T.M."/>
            <person name="Smanski M.J."/>
            <person name="Chevrette M.G."/>
            <person name="De Carvalho L.P.S."/>
            <person name="Shen B."/>
        </authorList>
    </citation>
    <scope>NUCLEOTIDE SEQUENCE [LARGE SCALE GENOMIC DNA]</scope>
    <source>
        <strain evidence="3 4">NPDC019275</strain>
    </source>
</reference>
<comment type="caution">
    <text evidence="3">The sequence shown here is derived from an EMBL/GenBank/DDBJ whole genome shotgun (WGS) entry which is preliminary data.</text>
</comment>
<feature type="domain" description="DUF7373" evidence="2">
    <location>
        <begin position="250"/>
        <end position="395"/>
    </location>
</feature>
<protein>
    <recommendedName>
        <fullName evidence="5">Lipoprotein LpqN</fullName>
    </recommendedName>
</protein>
<dbReference type="Pfam" id="PF24092">
    <property type="entry name" value="DUF7373_C"/>
    <property type="match status" value="1"/>
</dbReference>
<dbReference type="Pfam" id="PF24088">
    <property type="entry name" value="DUF7373"/>
    <property type="match status" value="1"/>
</dbReference>
<dbReference type="InterPro" id="IPR055797">
    <property type="entry name" value="DUF7373"/>
</dbReference>
<dbReference type="RefSeq" id="WP_357407531.1">
    <property type="nucleotide sequence ID" value="NZ_JBEYCD010000010.1"/>
</dbReference>